<evidence type="ECO:0000313" key="2">
    <source>
        <dbReference type="Proteomes" id="UP000518887"/>
    </source>
</evidence>
<keyword evidence="2" id="KW-1185">Reference proteome</keyword>
<gene>
    <name evidence="1" type="ORF">HNP76_002332</name>
</gene>
<comment type="caution">
    <text evidence="1">The sequence shown here is derived from an EMBL/GenBank/DDBJ whole genome shotgun (WGS) entry which is preliminary data.</text>
</comment>
<dbReference type="Pfam" id="PF11659">
    <property type="entry name" value="DUF3261"/>
    <property type="match status" value="1"/>
</dbReference>
<reference evidence="1 2" key="1">
    <citation type="submission" date="2020-08" db="EMBL/GenBank/DDBJ databases">
        <title>Genomic Encyclopedia of Type Strains, Phase IV (KMG-IV): sequencing the most valuable type-strain genomes for metagenomic binning, comparative biology and taxonomic classification.</title>
        <authorList>
            <person name="Goeker M."/>
        </authorList>
    </citation>
    <scope>NUCLEOTIDE SEQUENCE [LARGE SCALE GENOMIC DNA]</scope>
    <source>
        <strain evidence="1 2">DSM 103462</strain>
    </source>
</reference>
<dbReference type="Proteomes" id="UP000518887">
    <property type="component" value="Unassembled WGS sequence"/>
</dbReference>
<evidence type="ECO:0000313" key="1">
    <source>
        <dbReference type="EMBL" id="MBB5226944.1"/>
    </source>
</evidence>
<protein>
    <recommendedName>
        <fullName evidence="3">Lipoprotein</fullName>
    </recommendedName>
</protein>
<name>A0A7W8GAM6_9SPIR</name>
<proteinExistence type="predicted"/>
<dbReference type="RefSeq" id="WP_184660692.1">
    <property type="nucleotide sequence ID" value="NZ_CP031518.1"/>
</dbReference>
<dbReference type="InterPro" id="IPR021675">
    <property type="entry name" value="DUF3261"/>
</dbReference>
<accession>A0A7W8GAM6</accession>
<dbReference type="PROSITE" id="PS51257">
    <property type="entry name" value="PROKAR_LIPOPROTEIN"/>
    <property type="match status" value="1"/>
</dbReference>
<evidence type="ECO:0008006" key="3">
    <source>
        <dbReference type="Google" id="ProtNLM"/>
    </source>
</evidence>
<sequence length="205" mass="23520">MKFKLLAAIFVFTLFFSCTTTKIESKFSPVFVTNSSKYELLPPTAMSGSIEELQRMEAFFGKNHIEADIYVIANEDQLSMILMSEFGTTVASLFYDDENLDFESTLFPKKFKPEYIVADFQFCLYDEEILKPRLEEIGLELKVSSEAGKDGTFTETRILSQKYKIISKVTKKFEKNSETGADELKSIKYENFLRGYSYELTGVSE</sequence>
<dbReference type="EMBL" id="JACHFQ010000007">
    <property type="protein sequence ID" value="MBB5226944.1"/>
    <property type="molecule type" value="Genomic_DNA"/>
</dbReference>
<dbReference type="AlphaFoldDB" id="A0A7W8GAM6"/>
<organism evidence="1 2">
    <name type="scientific">Treponema ruminis</name>
    <dbReference type="NCBI Taxonomy" id="744515"/>
    <lineage>
        <taxon>Bacteria</taxon>
        <taxon>Pseudomonadati</taxon>
        <taxon>Spirochaetota</taxon>
        <taxon>Spirochaetia</taxon>
        <taxon>Spirochaetales</taxon>
        <taxon>Treponemataceae</taxon>
        <taxon>Treponema</taxon>
    </lineage>
</organism>